<dbReference type="Proteomes" id="UP000254134">
    <property type="component" value="Unassembled WGS sequence"/>
</dbReference>
<organism evidence="2 3">
    <name type="scientific">Gaiella occulta</name>
    <dbReference type="NCBI Taxonomy" id="1002870"/>
    <lineage>
        <taxon>Bacteria</taxon>
        <taxon>Bacillati</taxon>
        <taxon>Actinomycetota</taxon>
        <taxon>Thermoleophilia</taxon>
        <taxon>Gaiellales</taxon>
        <taxon>Gaiellaceae</taxon>
        <taxon>Gaiella</taxon>
    </lineage>
</organism>
<dbReference type="OrthoDB" id="199375at2"/>
<keyword evidence="3" id="KW-1185">Reference proteome</keyword>
<evidence type="ECO:0000259" key="1">
    <source>
        <dbReference type="Pfam" id="PF23343"/>
    </source>
</evidence>
<evidence type="ECO:0000313" key="3">
    <source>
        <dbReference type="Proteomes" id="UP000254134"/>
    </source>
</evidence>
<gene>
    <name evidence="2" type="ORF">Gocc_2063</name>
</gene>
<sequence>MGLREPREHQASWSFTLYPEAGEGGGCFQPALRTKAIGGGAPDELRAREEAARRARTKVRRYCAANRLNRFATLTYAGDGCFEHAQLRSDAAGFFRGLRAGLGGKPLPYLWVPEWHPGGHGLHLHFAVGRYVKHGLIRDVWARGRVHIKLIGDLPVGSGALEEARRAASYLSKYVSKNVGDTRIPRLHRYEVAQGFQPEKVGLRGVSDEDVIGQASGLMGGEPSIVWRSSQQEGWQAAPAYWCAWSG</sequence>
<evidence type="ECO:0000313" key="2">
    <source>
        <dbReference type="EMBL" id="RDI74487.1"/>
    </source>
</evidence>
<dbReference type="Pfam" id="PF23343">
    <property type="entry name" value="REP_ORF2-G2P"/>
    <property type="match status" value="1"/>
</dbReference>
<dbReference type="InterPro" id="IPR056906">
    <property type="entry name" value="ORF2/G2P_dom"/>
</dbReference>
<reference evidence="3" key="2">
    <citation type="journal article" date="2019" name="MicrobiologyOpen">
        <title>High-quality draft genome sequence of Gaiella occulta isolated from a 150 meter deep mineral water borehole and comparison with the genome sequences of other deep-branching lineages of the phylum Actinobacteria.</title>
        <authorList>
            <person name="Severino R."/>
            <person name="Froufe H.J.C."/>
            <person name="Barroso C."/>
            <person name="Albuquerque L."/>
            <person name="Lobo-da-Cunha A."/>
            <person name="da Costa M.S."/>
            <person name="Egas C."/>
        </authorList>
    </citation>
    <scope>NUCLEOTIDE SEQUENCE [LARGE SCALE GENOMIC DNA]</scope>
    <source>
        <strain evidence="3">F2-233</strain>
    </source>
</reference>
<protein>
    <recommendedName>
        <fullName evidence="1">Replication-associated protein ORF2/G2P domain-containing protein</fullName>
    </recommendedName>
</protein>
<dbReference type="RefSeq" id="WP_114796474.1">
    <property type="nucleotide sequence ID" value="NZ_QQZY01000004.1"/>
</dbReference>
<accession>A0A7M2YYD4</accession>
<dbReference type="AlphaFoldDB" id="A0A7M2YYD4"/>
<feature type="domain" description="Replication-associated protein ORF2/G2P" evidence="1">
    <location>
        <begin position="69"/>
        <end position="178"/>
    </location>
</feature>
<dbReference type="EMBL" id="QQZY01000004">
    <property type="protein sequence ID" value="RDI74487.1"/>
    <property type="molecule type" value="Genomic_DNA"/>
</dbReference>
<proteinExistence type="predicted"/>
<reference evidence="2 3" key="1">
    <citation type="submission" date="2018-07" db="EMBL/GenBank/DDBJ databases">
        <title>High-quality-draft genome sequence of Gaiella occulta.</title>
        <authorList>
            <person name="Severino R."/>
            <person name="Froufe H.J.C."/>
            <person name="Rainey F.A."/>
            <person name="Barroso C."/>
            <person name="Albuquerque L."/>
            <person name="Lobo-Da-Cunha A."/>
            <person name="Da Costa M.S."/>
            <person name="Egas C."/>
        </authorList>
    </citation>
    <scope>NUCLEOTIDE SEQUENCE [LARGE SCALE GENOMIC DNA]</scope>
    <source>
        <strain evidence="2 3">F2-233</strain>
    </source>
</reference>
<comment type="caution">
    <text evidence="2">The sequence shown here is derived from an EMBL/GenBank/DDBJ whole genome shotgun (WGS) entry which is preliminary data.</text>
</comment>
<name>A0A7M2YYD4_9ACTN</name>